<dbReference type="KEGG" id="mew:MSWAN_1301"/>
<dbReference type="AlphaFoldDB" id="F6D6N5"/>
<reference evidence="2 3" key="1">
    <citation type="journal article" date="2014" name="Int. J. Syst. Evol. Microbiol.">
        <title>Methanobacterium paludis sp. nov. and a novel strain of Methanobacterium lacus isolated from northern peatlands.</title>
        <authorList>
            <person name="Cadillo-Quiroz H."/>
            <person name="Brauer S.L."/>
            <person name="Goodson N."/>
            <person name="Yavitt J.B."/>
            <person name="Zinder S.H."/>
        </authorList>
    </citation>
    <scope>NUCLEOTIDE SEQUENCE [LARGE SCALE GENOMIC DNA]</scope>
    <source>
        <strain evidence="3">DSM 25820 / JCM 18151 / SWAN1</strain>
    </source>
</reference>
<feature type="transmembrane region" description="Helical" evidence="1">
    <location>
        <begin position="166"/>
        <end position="183"/>
    </location>
</feature>
<feature type="transmembrane region" description="Helical" evidence="1">
    <location>
        <begin position="299"/>
        <end position="318"/>
    </location>
</feature>
<organism evidence="2 3">
    <name type="scientific">Methanobacterium paludis (strain DSM 25820 / JCM 18151 / SWAN1)</name>
    <dbReference type="NCBI Taxonomy" id="868131"/>
    <lineage>
        <taxon>Archaea</taxon>
        <taxon>Methanobacteriati</taxon>
        <taxon>Methanobacteriota</taxon>
        <taxon>Methanomada group</taxon>
        <taxon>Methanobacteria</taxon>
        <taxon>Methanobacteriales</taxon>
        <taxon>Methanobacteriaceae</taxon>
        <taxon>Methanobacterium</taxon>
    </lineage>
</organism>
<feature type="transmembrane region" description="Helical" evidence="1">
    <location>
        <begin position="7"/>
        <end position="28"/>
    </location>
</feature>
<protein>
    <recommendedName>
        <fullName evidence="4">Glycosyltransferase RgtA/B/C/D-like domain-containing protein</fullName>
    </recommendedName>
</protein>
<evidence type="ECO:0000313" key="2">
    <source>
        <dbReference type="EMBL" id="AEG18318.1"/>
    </source>
</evidence>
<keyword evidence="1" id="KW-1133">Transmembrane helix</keyword>
<dbReference type="eggNOG" id="arCOG00563">
    <property type="taxonomic scope" value="Archaea"/>
</dbReference>
<accession>F6D6N5</accession>
<feature type="transmembrane region" description="Helical" evidence="1">
    <location>
        <begin position="218"/>
        <end position="238"/>
    </location>
</feature>
<keyword evidence="1" id="KW-0472">Membrane</keyword>
<feature type="transmembrane region" description="Helical" evidence="1">
    <location>
        <begin position="140"/>
        <end position="159"/>
    </location>
</feature>
<feature type="transmembrane region" description="Helical" evidence="1">
    <location>
        <begin position="189"/>
        <end position="206"/>
    </location>
</feature>
<keyword evidence="3" id="KW-1185">Reference proteome</keyword>
<feature type="transmembrane region" description="Helical" evidence="1">
    <location>
        <begin position="89"/>
        <end position="108"/>
    </location>
</feature>
<dbReference type="GeneID" id="10668806"/>
<evidence type="ECO:0000256" key="1">
    <source>
        <dbReference type="SAM" id="Phobius"/>
    </source>
</evidence>
<proteinExistence type="predicted"/>
<feature type="transmembrane region" description="Helical" evidence="1">
    <location>
        <begin position="115"/>
        <end position="134"/>
    </location>
</feature>
<dbReference type="RefSeq" id="WP_013825819.1">
    <property type="nucleotide sequence ID" value="NC_015574.1"/>
</dbReference>
<feature type="transmembrane region" description="Helical" evidence="1">
    <location>
        <begin position="363"/>
        <end position="382"/>
    </location>
</feature>
<dbReference type="EMBL" id="CP002772">
    <property type="protein sequence ID" value="AEG18318.1"/>
    <property type="molecule type" value="Genomic_DNA"/>
</dbReference>
<evidence type="ECO:0008006" key="4">
    <source>
        <dbReference type="Google" id="ProtNLM"/>
    </source>
</evidence>
<sequence length="533" mass="60286">MEITKKFKSLIFIIPAVIAFFLVLIPTLKYQWPLSWDAIYQVQYAQVYAQYGFVLTNPLLNAPLGQKISYPPLFDFLIASIGMVTKADLFQVARFIQPFLVMFIVLAVSYVSRKFYGTIAGISTGFLILSSLLLGNRLIFPLPENLALIFFPLAVYFYYHSLKEKSLKYSVLAGSLLIIILLIHQSAPLILFLVISAITVVELIFYRNIHSFKNYGVFLVIPLILLILTLLIFLLGLIPGLTNIFSNILNHGVQEAFSTSSVASSQPLKISSYGNLGVLTLIFGLIGAVAAIKRRQKRDIVILTWIFTIILLINAYIFGINGINSISYRLLVYLLIPVSILGGFGISSVYHKLKDYKRFSSKNFRTAFLISIFVLATFDGVLTVENPLISSFEITNQYGSFQIAPPSSSEEDLVNWFNENGDKNKSILSNDLFPLTYVTSQTGMSLASDTKFKYFNKNLSESFFEKNKIGYVVLDKRLSFNSDNGTLYKVEYDGKFYKLFYYSEDISSNINNILPSYMTVVYENNYFIICKVQ</sequence>
<name>F6D6N5_METPW</name>
<keyword evidence="1" id="KW-0812">Transmembrane</keyword>
<feature type="transmembrane region" description="Helical" evidence="1">
    <location>
        <begin position="330"/>
        <end position="351"/>
    </location>
</feature>
<dbReference type="HOGENOM" id="CLU_587455_0_0_2"/>
<dbReference type="Proteomes" id="UP000009231">
    <property type="component" value="Chromosome"/>
</dbReference>
<evidence type="ECO:0000313" key="3">
    <source>
        <dbReference type="Proteomes" id="UP000009231"/>
    </source>
</evidence>
<gene>
    <name evidence="2" type="ordered locus">MSWAN_1301</name>
</gene>
<dbReference type="OrthoDB" id="381603at2157"/>
<dbReference type="STRING" id="868131.MSWAN_1301"/>
<feature type="transmembrane region" description="Helical" evidence="1">
    <location>
        <begin position="273"/>
        <end position="292"/>
    </location>
</feature>